<proteinExistence type="predicted"/>
<sequence>MLLSTANKSILVVEDIDCTIEFQNRLSFNPPPVNYPYDMHHQDGNKVTLSGFLNFIDGKMDVHIHMSYCTPCGFKILAANYLDIKDHFLFKETENLIATTEVTPAEVAEQLLRDDQVDVVLQGLIDFLHVKRKKMRKLKLRKWKLR</sequence>
<dbReference type="Gene3D" id="6.10.280.40">
    <property type="match status" value="1"/>
</dbReference>
<reference evidence="2" key="1">
    <citation type="submission" date="2023-03" db="EMBL/GenBank/DDBJ databases">
        <authorList>
            <person name="Julca I."/>
        </authorList>
    </citation>
    <scope>NUCLEOTIDE SEQUENCE</scope>
</reference>
<feature type="domain" description="AAA+ ATPase At3g28540-like C-terminal" evidence="1">
    <location>
        <begin position="69"/>
        <end position="135"/>
    </location>
</feature>
<keyword evidence="3" id="KW-1185">Reference proteome</keyword>
<dbReference type="EMBL" id="OX459123">
    <property type="protein sequence ID" value="CAI9110827.1"/>
    <property type="molecule type" value="Genomic_DNA"/>
</dbReference>
<protein>
    <submittedName>
        <fullName evidence="2">OLC1v1010916C1</fullName>
    </submittedName>
</protein>
<gene>
    <name evidence="2" type="ORF">OLC1_LOCUS18387</name>
</gene>
<evidence type="ECO:0000259" key="1">
    <source>
        <dbReference type="Pfam" id="PF25568"/>
    </source>
</evidence>
<dbReference type="Proteomes" id="UP001161247">
    <property type="component" value="Chromosome 6"/>
</dbReference>
<dbReference type="InterPro" id="IPR050747">
    <property type="entry name" value="Mitochondrial_chaperone_BCS1"/>
</dbReference>
<dbReference type="PANTHER" id="PTHR23070">
    <property type="entry name" value="BCS1 AAA-TYPE ATPASE"/>
    <property type="match status" value="1"/>
</dbReference>
<dbReference type="Pfam" id="PF25568">
    <property type="entry name" value="AAA_lid_At3g28540"/>
    <property type="match status" value="1"/>
</dbReference>
<evidence type="ECO:0000313" key="3">
    <source>
        <dbReference type="Proteomes" id="UP001161247"/>
    </source>
</evidence>
<accession>A0AAV1DUT9</accession>
<name>A0AAV1DUT9_OLDCO</name>
<dbReference type="SUPFAM" id="SSF52540">
    <property type="entry name" value="P-loop containing nucleoside triphosphate hydrolases"/>
    <property type="match status" value="1"/>
</dbReference>
<dbReference type="AlphaFoldDB" id="A0AAV1DUT9"/>
<dbReference type="InterPro" id="IPR027417">
    <property type="entry name" value="P-loop_NTPase"/>
</dbReference>
<evidence type="ECO:0000313" key="2">
    <source>
        <dbReference type="EMBL" id="CAI9110827.1"/>
    </source>
</evidence>
<organism evidence="2 3">
    <name type="scientific">Oldenlandia corymbosa var. corymbosa</name>
    <dbReference type="NCBI Taxonomy" id="529605"/>
    <lineage>
        <taxon>Eukaryota</taxon>
        <taxon>Viridiplantae</taxon>
        <taxon>Streptophyta</taxon>
        <taxon>Embryophyta</taxon>
        <taxon>Tracheophyta</taxon>
        <taxon>Spermatophyta</taxon>
        <taxon>Magnoliopsida</taxon>
        <taxon>eudicotyledons</taxon>
        <taxon>Gunneridae</taxon>
        <taxon>Pentapetalae</taxon>
        <taxon>asterids</taxon>
        <taxon>lamiids</taxon>
        <taxon>Gentianales</taxon>
        <taxon>Rubiaceae</taxon>
        <taxon>Rubioideae</taxon>
        <taxon>Spermacoceae</taxon>
        <taxon>Hedyotis-Oldenlandia complex</taxon>
        <taxon>Oldenlandia</taxon>
    </lineage>
</organism>
<dbReference type="InterPro" id="IPR058017">
    <property type="entry name" value="At3g28540-like_C"/>
</dbReference>